<dbReference type="OrthoDB" id="1882904at2759"/>
<dbReference type="Proteomes" id="UP000236161">
    <property type="component" value="Unassembled WGS sequence"/>
</dbReference>
<dbReference type="InterPro" id="IPR005202">
    <property type="entry name" value="TF_GRAS"/>
</dbReference>
<protein>
    <submittedName>
        <fullName evidence="5">Scarecrow-like protein 18</fullName>
    </submittedName>
</protein>
<keyword evidence="1" id="KW-0805">Transcription regulation</keyword>
<feature type="compositionally biased region" description="Basic and acidic residues" evidence="4">
    <location>
        <begin position="7"/>
        <end position="17"/>
    </location>
</feature>
<feature type="region of interest" description="SAW" evidence="3">
    <location>
        <begin position="330"/>
        <end position="401"/>
    </location>
</feature>
<accession>A0A2I0AB86</accession>
<evidence type="ECO:0000256" key="3">
    <source>
        <dbReference type="PROSITE-ProRule" id="PRU01191"/>
    </source>
</evidence>
<feature type="short sequence motif" description="VHIID" evidence="3">
    <location>
        <begin position="139"/>
        <end position="143"/>
    </location>
</feature>
<dbReference type="AlphaFoldDB" id="A0A2I0AB86"/>
<comment type="caution">
    <text evidence="3">Lacks conserved residue(s) required for the propagation of feature annotation.</text>
</comment>
<evidence type="ECO:0000256" key="2">
    <source>
        <dbReference type="ARBA" id="ARBA00023163"/>
    </source>
</evidence>
<evidence type="ECO:0000313" key="5">
    <source>
        <dbReference type="EMBL" id="PKA52809.1"/>
    </source>
</evidence>
<reference evidence="5 6" key="1">
    <citation type="journal article" date="2017" name="Nature">
        <title>The Apostasia genome and the evolution of orchids.</title>
        <authorList>
            <person name="Zhang G.Q."/>
            <person name="Liu K.W."/>
            <person name="Li Z."/>
            <person name="Lohaus R."/>
            <person name="Hsiao Y.Y."/>
            <person name="Niu S.C."/>
            <person name="Wang J.Y."/>
            <person name="Lin Y.C."/>
            <person name="Xu Q."/>
            <person name="Chen L.J."/>
            <person name="Yoshida K."/>
            <person name="Fujiwara S."/>
            <person name="Wang Z.W."/>
            <person name="Zhang Y.Q."/>
            <person name="Mitsuda N."/>
            <person name="Wang M."/>
            <person name="Liu G.H."/>
            <person name="Pecoraro L."/>
            <person name="Huang H.X."/>
            <person name="Xiao X.J."/>
            <person name="Lin M."/>
            <person name="Wu X.Y."/>
            <person name="Wu W.L."/>
            <person name="Chen Y.Y."/>
            <person name="Chang S.B."/>
            <person name="Sakamoto S."/>
            <person name="Ohme-Takagi M."/>
            <person name="Yagi M."/>
            <person name="Zeng S.J."/>
            <person name="Shen C.Y."/>
            <person name="Yeh C.M."/>
            <person name="Luo Y.B."/>
            <person name="Tsai W.C."/>
            <person name="Van de Peer Y."/>
            <person name="Liu Z.J."/>
        </authorList>
    </citation>
    <scope>NUCLEOTIDE SEQUENCE [LARGE SCALE GENOMIC DNA]</scope>
    <source>
        <strain evidence="6">cv. Shenzhen</strain>
        <tissue evidence="5">Stem</tissue>
    </source>
</reference>
<dbReference type="PANTHER" id="PTHR31636">
    <property type="entry name" value="OSJNBA0084A10.13 PROTEIN-RELATED"/>
    <property type="match status" value="1"/>
</dbReference>
<evidence type="ECO:0000256" key="4">
    <source>
        <dbReference type="SAM" id="MobiDB-lite"/>
    </source>
</evidence>
<keyword evidence="6" id="KW-1185">Reference proteome</keyword>
<evidence type="ECO:0000256" key="1">
    <source>
        <dbReference type="ARBA" id="ARBA00023015"/>
    </source>
</evidence>
<feature type="region of interest" description="Disordered" evidence="4">
    <location>
        <begin position="1"/>
        <end position="23"/>
    </location>
</feature>
<dbReference type="PROSITE" id="PS50985">
    <property type="entry name" value="GRAS"/>
    <property type="match status" value="1"/>
</dbReference>
<keyword evidence="2" id="KW-0804">Transcription</keyword>
<name>A0A2I0AB86_9ASPA</name>
<dbReference type="STRING" id="1088818.A0A2I0AB86"/>
<proteinExistence type="inferred from homology"/>
<comment type="similarity">
    <text evidence="3">Belongs to the GRAS family.</text>
</comment>
<organism evidence="5 6">
    <name type="scientific">Apostasia shenzhenica</name>
    <dbReference type="NCBI Taxonomy" id="1088818"/>
    <lineage>
        <taxon>Eukaryota</taxon>
        <taxon>Viridiplantae</taxon>
        <taxon>Streptophyta</taxon>
        <taxon>Embryophyta</taxon>
        <taxon>Tracheophyta</taxon>
        <taxon>Spermatophyta</taxon>
        <taxon>Magnoliopsida</taxon>
        <taxon>Liliopsida</taxon>
        <taxon>Asparagales</taxon>
        <taxon>Orchidaceae</taxon>
        <taxon>Apostasioideae</taxon>
        <taxon>Apostasia</taxon>
    </lineage>
</organism>
<dbReference type="Pfam" id="PF03514">
    <property type="entry name" value="GRAS"/>
    <property type="match status" value="1"/>
</dbReference>
<gene>
    <name evidence="5" type="primary">SCL18</name>
    <name evidence="5" type="ORF">AXF42_Ash001790</name>
</gene>
<sequence>MLSSLNSREEGEQDPHPLRRCSSPYPSPRQLLIRCAELIHHADLPAARRAISLLSAASSPFGDSADRIVHQFTRALSLQVDRLSLQSPLSTSFPSAAGDTDEAIQSSYLHLNQITPFLRFAHLTANQAILEAVDGHRRIHILDFDTSHGVQWPPLLQAIADRSDPSDPPSIRITGTGTDMDVLRRTAHRLHFFANSLNLPFHFHPLLVPSSLPTSAANSTSFASFQLHSGETLAVNCVFFLHKLIKNEPDCYRDVRSFLRSIRALNPAVVTMAEREASHNSPAFLQRFIEALEHYTVVFESLEATLPPTSRERMVVERVWLGREIAAVVAGEDRFERFEKWEEMMRAAGLTAAPLSPFAVSQARLLLRLHYPSEGYQLQVVRDSCFLGWQTKPLFSVEQFNKPNILKQWEELVRRESMKRD</sequence>
<dbReference type="EMBL" id="KZ452001">
    <property type="protein sequence ID" value="PKA52809.1"/>
    <property type="molecule type" value="Genomic_DNA"/>
</dbReference>
<evidence type="ECO:0000313" key="6">
    <source>
        <dbReference type="Proteomes" id="UP000236161"/>
    </source>
</evidence>